<name>A0A1Q6RAQ8_9FIRM</name>
<dbReference type="Proteomes" id="UP000186777">
    <property type="component" value="Unassembled WGS sequence"/>
</dbReference>
<dbReference type="EMBL" id="MNTG01000001">
    <property type="protein sequence ID" value="OLA39441.1"/>
    <property type="molecule type" value="Genomic_DNA"/>
</dbReference>
<reference evidence="1 2" key="1">
    <citation type="journal article" date="2016" name="Nat. Biotechnol.">
        <title>Measurement of bacterial replication rates in microbial communities.</title>
        <authorList>
            <person name="Brown C.T."/>
            <person name="Olm M.R."/>
            <person name="Thomas B.C."/>
            <person name="Banfield J.F."/>
        </authorList>
    </citation>
    <scope>NUCLEOTIDE SEQUENCE [LARGE SCALE GENOMIC DNA]</scope>
    <source>
        <strain evidence="1">46_33</strain>
    </source>
</reference>
<comment type="caution">
    <text evidence="1">The sequence shown here is derived from an EMBL/GenBank/DDBJ whole genome shotgun (WGS) entry which is preliminary data.</text>
</comment>
<dbReference type="AlphaFoldDB" id="A0A1Q6RAQ8"/>
<evidence type="ECO:0000313" key="1">
    <source>
        <dbReference type="EMBL" id="OLA39441.1"/>
    </source>
</evidence>
<gene>
    <name evidence="1" type="ORF">BHW43_00670</name>
</gene>
<protein>
    <submittedName>
        <fullName evidence="1">Uncharacterized protein</fullName>
    </submittedName>
</protein>
<sequence>MNLLKKQIAACLKVEELTNALKEIVKVKGQGCNAKSGRDDIHWLAITNFTIIVAHIFTVSNS</sequence>
<accession>A0A1Q6RAQ8</accession>
<proteinExistence type="predicted"/>
<evidence type="ECO:0000313" key="2">
    <source>
        <dbReference type="Proteomes" id="UP000186777"/>
    </source>
</evidence>
<organism evidence="1 2">
    <name type="scientific">Phascolarctobacterium succinatutens</name>
    <dbReference type="NCBI Taxonomy" id="626940"/>
    <lineage>
        <taxon>Bacteria</taxon>
        <taxon>Bacillati</taxon>
        <taxon>Bacillota</taxon>
        <taxon>Negativicutes</taxon>
        <taxon>Acidaminococcales</taxon>
        <taxon>Acidaminococcaceae</taxon>
        <taxon>Phascolarctobacterium</taxon>
    </lineage>
</organism>
<dbReference type="RefSeq" id="WP_299824466.1">
    <property type="nucleotide sequence ID" value="NZ_CAJLOJ010000001.1"/>
</dbReference>